<proteinExistence type="predicted"/>
<reference evidence="12 13" key="1">
    <citation type="journal article" date="2018" name="Syst. Appl. Microbiol.">
        <title>Corynebacterium heidelbergense sp. nov., isolated from the preen glands of Egyptian geese (Alopochen aegyptiacus).</title>
        <authorList>
            <person name="Braun M.S."/>
            <person name="Wang E."/>
            <person name="Zimmermann S."/>
            <person name="Wink M."/>
        </authorList>
    </citation>
    <scope>NUCLEOTIDE SEQUENCE [LARGE SCALE GENOMIC DNA]</scope>
    <source>
        <strain evidence="12 13">DSM 104638</strain>
    </source>
</reference>
<comment type="caution">
    <text evidence="12">The sequence shown here is derived from an EMBL/GenBank/DDBJ whole genome shotgun (WGS) entry which is preliminary data.</text>
</comment>
<dbReference type="EMBL" id="PHQP01000048">
    <property type="protein sequence ID" value="RAV33745.1"/>
    <property type="molecule type" value="Genomic_DNA"/>
</dbReference>
<comment type="catalytic activity">
    <reaction evidence="8">
        <text>prephenate + H(+) = 3-phenylpyruvate + CO2 + H2O</text>
        <dbReference type="Rhea" id="RHEA:21648"/>
        <dbReference type="ChEBI" id="CHEBI:15377"/>
        <dbReference type="ChEBI" id="CHEBI:15378"/>
        <dbReference type="ChEBI" id="CHEBI:16526"/>
        <dbReference type="ChEBI" id="CHEBI:18005"/>
        <dbReference type="ChEBI" id="CHEBI:29934"/>
        <dbReference type="EC" id="4.2.1.51"/>
    </reaction>
</comment>
<keyword evidence="5" id="KW-0057">Aromatic amino acid biosynthesis</keyword>
<dbReference type="PROSITE" id="PS51171">
    <property type="entry name" value="PREPHENATE_DEHYDR_3"/>
    <property type="match status" value="1"/>
</dbReference>
<feature type="region of interest" description="Disordered" evidence="9">
    <location>
        <begin position="135"/>
        <end position="175"/>
    </location>
</feature>
<evidence type="ECO:0000313" key="13">
    <source>
        <dbReference type="Proteomes" id="UP000251047"/>
    </source>
</evidence>
<dbReference type="Gene3D" id="3.30.70.260">
    <property type="match status" value="1"/>
</dbReference>
<organism evidence="12 13">
    <name type="scientific">Corynebacterium heidelbergense</name>
    <dbReference type="NCBI Taxonomy" id="2055947"/>
    <lineage>
        <taxon>Bacteria</taxon>
        <taxon>Bacillati</taxon>
        <taxon>Actinomycetota</taxon>
        <taxon>Actinomycetes</taxon>
        <taxon>Mycobacteriales</taxon>
        <taxon>Corynebacteriaceae</taxon>
        <taxon>Corynebacterium</taxon>
    </lineage>
</organism>
<evidence type="ECO:0000256" key="5">
    <source>
        <dbReference type="ARBA" id="ARBA00023141"/>
    </source>
</evidence>
<protein>
    <recommendedName>
        <fullName evidence="3">Prephenate dehydratase</fullName>
        <ecNumber evidence="2">4.2.1.51</ecNumber>
    </recommendedName>
</protein>
<evidence type="ECO:0000256" key="1">
    <source>
        <dbReference type="ARBA" id="ARBA00004741"/>
    </source>
</evidence>
<dbReference type="UniPathway" id="UPA00121">
    <property type="reaction ID" value="UER00345"/>
</dbReference>
<dbReference type="FunFam" id="3.30.70.260:FF:000012">
    <property type="entry name" value="Prephenate dehydratase"/>
    <property type="match status" value="1"/>
</dbReference>
<evidence type="ECO:0000256" key="6">
    <source>
        <dbReference type="ARBA" id="ARBA00023222"/>
    </source>
</evidence>
<dbReference type="InterPro" id="IPR018528">
    <property type="entry name" value="Preph_deHydtase_CS"/>
</dbReference>
<evidence type="ECO:0000256" key="8">
    <source>
        <dbReference type="ARBA" id="ARBA00047848"/>
    </source>
</evidence>
<sequence>AAAGAAGEVDAAAAPARAGEIHGLEPLATGVADVKGANTRFVLVGNAQASSERTGQDRTAIVFTLPNRPAALWTALSELAVRSVDMSRIESRPTRTGMGAYVFHMELIGHIEDEAVAEALAGLHRRTERLTFLGSWPQETPVGNPPPPYSDSRGWVRGLMPGSFEDANNHAREQR</sequence>
<dbReference type="GO" id="GO:0005737">
    <property type="term" value="C:cytoplasm"/>
    <property type="evidence" value="ECO:0007669"/>
    <property type="project" value="TreeGrafter"/>
</dbReference>
<evidence type="ECO:0000259" key="11">
    <source>
        <dbReference type="PROSITE" id="PS51671"/>
    </source>
</evidence>
<keyword evidence="6" id="KW-0584">Phenylalanine biosynthesis</keyword>
<dbReference type="GO" id="GO:0009094">
    <property type="term" value="P:L-phenylalanine biosynthetic process"/>
    <property type="evidence" value="ECO:0007669"/>
    <property type="project" value="UniProtKB-UniPathway"/>
</dbReference>
<dbReference type="PROSITE" id="PS00858">
    <property type="entry name" value="PREPHENATE_DEHYDR_2"/>
    <property type="match status" value="1"/>
</dbReference>
<dbReference type="SUPFAM" id="SSF53850">
    <property type="entry name" value="Periplasmic binding protein-like II"/>
    <property type="match status" value="1"/>
</dbReference>
<name>A0A364VAS5_9CORY</name>
<comment type="pathway">
    <text evidence="1">Amino-acid biosynthesis; L-phenylalanine biosynthesis; phenylpyruvate from prephenate: step 1/1.</text>
</comment>
<accession>A0A364VAS5</accession>
<evidence type="ECO:0000256" key="9">
    <source>
        <dbReference type="SAM" id="MobiDB-lite"/>
    </source>
</evidence>
<dbReference type="EC" id="4.2.1.51" evidence="2"/>
<evidence type="ECO:0000256" key="4">
    <source>
        <dbReference type="ARBA" id="ARBA00022605"/>
    </source>
</evidence>
<dbReference type="GO" id="GO:0004664">
    <property type="term" value="F:prephenate dehydratase activity"/>
    <property type="evidence" value="ECO:0007669"/>
    <property type="project" value="UniProtKB-EC"/>
</dbReference>
<evidence type="ECO:0000313" key="12">
    <source>
        <dbReference type="EMBL" id="RAV33745.1"/>
    </source>
</evidence>
<dbReference type="CDD" id="cd04905">
    <property type="entry name" value="ACT_CM-PDT"/>
    <property type="match status" value="1"/>
</dbReference>
<dbReference type="AlphaFoldDB" id="A0A364VAS5"/>
<dbReference type="InterPro" id="IPR001086">
    <property type="entry name" value="Preph_deHydtase"/>
</dbReference>
<evidence type="ECO:0000256" key="7">
    <source>
        <dbReference type="ARBA" id="ARBA00023239"/>
    </source>
</evidence>
<dbReference type="SUPFAM" id="SSF55021">
    <property type="entry name" value="ACT-like"/>
    <property type="match status" value="1"/>
</dbReference>
<dbReference type="InterPro" id="IPR045865">
    <property type="entry name" value="ACT-like_dom_sf"/>
</dbReference>
<dbReference type="InterPro" id="IPR002912">
    <property type="entry name" value="ACT_dom"/>
</dbReference>
<feature type="domain" description="Prephenate dehydratase" evidence="10">
    <location>
        <begin position="1"/>
        <end position="46"/>
    </location>
</feature>
<evidence type="ECO:0000256" key="2">
    <source>
        <dbReference type="ARBA" id="ARBA00013147"/>
    </source>
</evidence>
<dbReference type="PANTHER" id="PTHR21022">
    <property type="entry name" value="PREPHENATE DEHYDRATASE P PROTEIN"/>
    <property type="match status" value="1"/>
</dbReference>
<evidence type="ECO:0000259" key="10">
    <source>
        <dbReference type="PROSITE" id="PS51171"/>
    </source>
</evidence>
<keyword evidence="4" id="KW-0028">Amino-acid biosynthesis</keyword>
<dbReference type="RefSeq" id="WP_369126448.1">
    <property type="nucleotide sequence ID" value="NZ_PHQP01000048.1"/>
</dbReference>
<keyword evidence="7" id="KW-0456">Lyase</keyword>
<feature type="domain" description="ACT" evidence="11">
    <location>
        <begin position="60"/>
        <end position="137"/>
    </location>
</feature>
<dbReference type="PANTHER" id="PTHR21022:SF19">
    <property type="entry name" value="PREPHENATE DEHYDRATASE-RELATED"/>
    <property type="match status" value="1"/>
</dbReference>
<gene>
    <name evidence="12" type="ORF">CWC39_06800</name>
</gene>
<dbReference type="PROSITE" id="PS51671">
    <property type="entry name" value="ACT"/>
    <property type="match status" value="1"/>
</dbReference>
<evidence type="ECO:0000256" key="3">
    <source>
        <dbReference type="ARBA" id="ARBA00021872"/>
    </source>
</evidence>
<feature type="non-terminal residue" evidence="12">
    <location>
        <position position="1"/>
    </location>
</feature>
<dbReference type="Proteomes" id="UP000251047">
    <property type="component" value="Unassembled WGS sequence"/>
</dbReference>